<dbReference type="EMBL" id="UZAK01042192">
    <property type="protein sequence ID" value="VDP68505.1"/>
    <property type="molecule type" value="Genomic_DNA"/>
</dbReference>
<name>A0A183KW00_9TREM</name>
<dbReference type="AlphaFoldDB" id="A0A183KW00"/>
<reference evidence="5" key="1">
    <citation type="submission" date="2016-06" db="UniProtKB">
        <authorList>
            <consortium name="WormBaseParasite"/>
        </authorList>
    </citation>
    <scope>IDENTIFICATION</scope>
</reference>
<organism evidence="5">
    <name type="scientific">Schistosoma curassoni</name>
    <dbReference type="NCBI Taxonomy" id="6186"/>
    <lineage>
        <taxon>Eukaryota</taxon>
        <taxon>Metazoa</taxon>
        <taxon>Spiralia</taxon>
        <taxon>Lophotrochozoa</taxon>
        <taxon>Platyhelminthes</taxon>
        <taxon>Trematoda</taxon>
        <taxon>Digenea</taxon>
        <taxon>Strigeidida</taxon>
        <taxon>Schistosomatoidea</taxon>
        <taxon>Schistosomatidae</taxon>
        <taxon>Schistosoma</taxon>
    </lineage>
</organism>
<dbReference type="InterPro" id="IPR001878">
    <property type="entry name" value="Znf_CCHC"/>
</dbReference>
<evidence type="ECO:0000313" key="5">
    <source>
        <dbReference type="WBParaSite" id="SCUD_0001924601-mRNA-1"/>
    </source>
</evidence>
<dbReference type="GO" id="GO:0003676">
    <property type="term" value="F:nucleic acid binding"/>
    <property type="evidence" value="ECO:0007669"/>
    <property type="project" value="InterPro"/>
</dbReference>
<feature type="domain" description="CCHC-type" evidence="2">
    <location>
        <begin position="23"/>
        <end position="37"/>
    </location>
</feature>
<dbReference type="Proteomes" id="UP000279833">
    <property type="component" value="Unassembled WGS sequence"/>
</dbReference>
<evidence type="ECO:0000313" key="3">
    <source>
        <dbReference type="EMBL" id="VDP68505.1"/>
    </source>
</evidence>
<sequence length="114" mass="12554">MFDKCLSCGKFHSRNSCAFRNAKCFKCGEIGHIQSVCHTTVHSAANNIKICSCDPINLGVSNDHLSLFTTSKSGIESHSRPKLNETQNPCETTVSNQSSYQISHFIVPDMVCDN</sequence>
<keyword evidence="4" id="KW-1185">Reference proteome</keyword>
<dbReference type="WBParaSite" id="SCUD_0001924601-mRNA-1">
    <property type="protein sequence ID" value="SCUD_0001924601-mRNA-1"/>
    <property type="gene ID" value="SCUD_0001924601"/>
</dbReference>
<dbReference type="GO" id="GO:0008270">
    <property type="term" value="F:zinc ion binding"/>
    <property type="evidence" value="ECO:0007669"/>
    <property type="project" value="UniProtKB-KW"/>
</dbReference>
<protein>
    <submittedName>
        <fullName evidence="5">CCHC-type domain-containing protein</fullName>
    </submittedName>
</protein>
<proteinExistence type="predicted"/>
<keyword evidence="1" id="KW-0479">Metal-binding</keyword>
<dbReference type="PROSITE" id="PS50158">
    <property type="entry name" value="ZF_CCHC"/>
    <property type="match status" value="1"/>
</dbReference>
<evidence type="ECO:0000259" key="2">
    <source>
        <dbReference type="PROSITE" id="PS50158"/>
    </source>
</evidence>
<reference evidence="3 4" key="2">
    <citation type="submission" date="2018-11" db="EMBL/GenBank/DDBJ databases">
        <authorList>
            <consortium name="Pathogen Informatics"/>
        </authorList>
    </citation>
    <scope>NUCLEOTIDE SEQUENCE [LARGE SCALE GENOMIC DNA]</scope>
    <source>
        <strain evidence="3">Dakar</strain>
        <strain evidence="4">Dakar, Senegal</strain>
    </source>
</reference>
<accession>A0A183KW00</accession>
<dbReference type="Gene3D" id="4.10.60.10">
    <property type="entry name" value="Zinc finger, CCHC-type"/>
    <property type="match status" value="1"/>
</dbReference>
<keyword evidence="1" id="KW-0862">Zinc</keyword>
<evidence type="ECO:0000256" key="1">
    <source>
        <dbReference type="PROSITE-ProRule" id="PRU00047"/>
    </source>
</evidence>
<gene>
    <name evidence="3" type="ORF">SCUD_LOCUS19243</name>
</gene>
<keyword evidence="1" id="KW-0863">Zinc-finger</keyword>
<evidence type="ECO:0000313" key="4">
    <source>
        <dbReference type="Proteomes" id="UP000279833"/>
    </source>
</evidence>